<keyword evidence="4" id="KW-0418">Kinase</keyword>
<evidence type="ECO:0000256" key="1">
    <source>
        <dbReference type="ARBA" id="ARBA00000085"/>
    </source>
</evidence>
<evidence type="ECO:0000256" key="6">
    <source>
        <dbReference type="SAM" id="Coils"/>
    </source>
</evidence>
<name>A0A328VFN8_9CHLR</name>
<accession>A0A328VFN8</accession>
<dbReference type="InterPro" id="IPR003594">
    <property type="entry name" value="HATPase_dom"/>
</dbReference>
<dbReference type="Proteomes" id="UP000248706">
    <property type="component" value="Unassembled WGS sequence"/>
</dbReference>
<evidence type="ECO:0000256" key="2">
    <source>
        <dbReference type="ARBA" id="ARBA00012438"/>
    </source>
</evidence>
<dbReference type="Gene3D" id="3.30.565.10">
    <property type="entry name" value="Histidine kinase-like ATPase, C-terminal domain"/>
    <property type="match status" value="1"/>
</dbReference>
<keyword evidence="3" id="KW-0597">Phosphoprotein</keyword>
<dbReference type="InterPro" id="IPR005467">
    <property type="entry name" value="His_kinase_dom"/>
</dbReference>
<proteinExistence type="predicted"/>
<keyword evidence="4" id="KW-0808">Transferase</keyword>
<dbReference type="CDD" id="cd00075">
    <property type="entry name" value="HATPase"/>
    <property type="match status" value="1"/>
</dbReference>
<dbReference type="SMART" id="SM00387">
    <property type="entry name" value="HATPase_c"/>
    <property type="match status" value="1"/>
</dbReference>
<evidence type="ECO:0000256" key="5">
    <source>
        <dbReference type="ARBA" id="ARBA00023012"/>
    </source>
</evidence>
<dbReference type="SUPFAM" id="SSF55874">
    <property type="entry name" value="ATPase domain of HSP90 chaperone/DNA topoisomerase II/histidine kinase"/>
    <property type="match status" value="1"/>
</dbReference>
<comment type="caution">
    <text evidence="8">The sequence shown here is derived from an EMBL/GenBank/DDBJ whole genome shotgun (WGS) entry which is preliminary data.</text>
</comment>
<reference evidence="8 9" key="1">
    <citation type="submission" date="2016-08" db="EMBL/GenBank/DDBJ databases">
        <title>Analysis of Carbohydrate Active Enzymes in Thermogemmatispora T81 Reveals Carbohydrate Degradation Ability.</title>
        <authorList>
            <person name="Tomazini A."/>
            <person name="Lal S."/>
            <person name="Stott M."/>
            <person name="Henrissat B."/>
            <person name="Polikarpov I."/>
            <person name="Sparling R."/>
            <person name="Levin D.B."/>
        </authorList>
    </citation>
    <scope>NUCLEOTIDE SEQUENCE [LARGE SCALE GENOMIC DNA]</scope>
    <source>
        <strain evidence="8 9">T81</strain>
    </source>
</reference>
<organism evidence="8 9">
    <name type="scientific">Thermogemmatispora tikiterensis</name>
    <dbReference type="NCBI Taxonomy" id="1825093"/>
    <lineage>
        <taxon>Bacteria</taxon>
        <taxon>Bacillati</taxon>
        <taxon>Chloroflexota</taxon>
        <taxon>Ktedonobacteria</taxon>
        <taxon>Thermogemmatisporales</taxon>
        <taxon>Thermogemmatisporaceae</taxon>
        <taxon>Thermogemmatispora</taxon>
    </lineage>
</organism>
<dbReference type="RefSeq" id="WP_112429780.1">
    <property type="nucleotide sequence ID" value="NZ_MCIF01000002.1"/>
</dbReference>
<dbReference type="Pfam" id="PF02518">
    <property type="entry name" value="HATPase_c"/>
    <property type="match status" value="1"/>
</dbReference>
<dbReference type="SMART" id="SM00388">
    <property type="entry name" value="HisKA"/>
    <property type="match status" value="1"/>
</dbReference>
<dbReference type="EC" id="2.7.13.3" evidence="2"/>
<dbReference type="AlphaFoldDB" id="A0A328VFN8"/>
<dbReference type="Pfam" id="PF00512">
    <property type="entry name" value="HisKA"/>
    <property type="match status" value="1"/>
</dbReference>
<evidence type="ECO:0000256" key="4">
    <source>
        <dbReference type="ARBA" id="ARBA00022777"/>
    </source>
</evidence>
<evidence type="ECO:0000313" key="9">
    <source>
        <dbReference type="Proteomes" id="UP000248706"/>
    </source>
</evidence>
<dbReference type="PRINTS" id="PR00344">
    <property type="entry name" value="BCTRLSENSOR"/>
</dbReference>
<feature type="domain" description="Histidine kinase" evidence="7">
    <location>
        <begin position="43"/>
        <end position="259"/>
    </location>
</feature>
<dbReference type="Gene3D" id="1.10.287.130">
    <property type="match status" value="1"/>
</dbReference>
<comment type="catalytic activity">
    <reaction evidence="1">
        <text>ATP + protein L-histidine = ADP + protein N-phospho-L-histidine.</text>
        <dbReference type="EC" id="2.7.13.3"/>
    </reaction>
</comment>
<dbReference type="SUPFAM" id="SSF47384">
    <property type="entry name" value="Homodimeric domain of signal transducing histidine kinase"/>
    <property type="match status" value="1"/>
</dbReference>
<gene>
    <name evidence="8" type="ORF">A4R35_12245</name>
</gene>
<keyword evidence="9" id="KW-1185">Reference proteome</keyword>
<dbReference type="InterPro" id="IPR036097">
    <property type="entry name" value="HisK_dim/P_sf"/>
</dbReference>
<dbReference type="OrthoDB" id="9757990at2"/>
<dbReference type="PROSITE" id="PS50109">
    <property type="entry name" value="HIS_KIN"/>
    <property type="match status" value="1"/>
</dbReference>
<evidence type="ECO:0000313" key="8">
    <source>
        <dbReference type="EMBL" id="RAQ96307.1"/>
    </source>
</evidence>
<dbReference type="InterPro" id="IPR036890">
    <property type="entry name" value="HATPase_C_sf"/>
</dbReference>
<sequence>MRAHRKQSQEEVVRALQQQVDELTRTNMLLQEELARKEQFTAMIAHELRGPLAPIINYAQMIARPNCRRETVERGTAIIISQAQRLKRLVNDLLDASYLSTGQFKLLLAECDIVALIRELVEQFRPLAPYHRLEVEVPETPLIGRWDGERLQQAVGNLLDNAIKYSDEHTTITVRVSQPEEHLVRVSVHNVGRIIPAAEINSIFRPYVRLQAARSRQGSGLGLYITKSIVEAHGGTLRLERPGAEDQGTTFSFDLPLPS</sequence>
<keyword evidence="5" id="KW-0902">Two-component regulatory system</keyword>
<dbReference type="PANTHER" id="PTHR43547">
    <property type="entry name" value="TWO-COMPONENT HISTIDINE KINASE"/>
    <property type="match status" value="1"/>
</dbReference>
<feature type="coiled-coil region" evidence="6">
    <location>
        <begin position="6"/>
        <end position="33"/>
    </location>
</feature>
<dbReference type="GO" id="GO:0000155">
    <property type="term" value="F:phosphorelay sensor kinase activity"/>
    <property type="evidence" value="ECO:0007669"/>
    <property type="project" value="InterPro"/>
</dbReference>
<dbReference type="InterPro" id="IPR004358">
    <property type="entry name" value="Sig_transdc_His_kin-like_C"/>
</dbReference>
<evidence type="ECO:0000259" key="7">
    <source>
        <dbReference type="PROSITE" id="PS50109"/>
    </source>
</evidence>
<dbReference type="InterPro" id="IPR003661">
    <property type="entry name" value="HisK_dim/P_dom"/>
</dbReference>
<protein>
    <recommendedName>
        <fullName evidence="2">histidine kinase</fullName>
        <ecNumber evidence="2">2.7.13.3</ecNumber>
    </recommendedName>
</protein>
<keyword evidence="6" id="KW-0175">Coiled coil</keyword>
<evidence type="ECO:0000256" key="3">
    <source>
        <dbReference type="ARBA" id="ARBA00022553"/>
    </source>
</evidence>
<dbReference type="CDD" id="cd00082">
    <property type="entry name" value="HisKA"/>
    <property type="match status" value="1"/>
</dbReference>
<dbReference type="PANTHER" id="PTHR43547:SF2">
    <property type="entry name" value="HYBRID SIGNAL TRANSDUCTION HISTIDINE KINASE C"/>
    <property type="match status" value="1"/>
</dbReference>
<dbReference type="EMBL" id="MCIF01000002">
    <property type="protein sequence ID" value="RAQ96307.1"/>
    <property type="molecule type" value="Genomic_DNA"/>
</dbReference>